<accession>A0A1U9K445</accession>
<dbReference type="InterPro" id="IPR012341">
    <property type="entry name" value="6hp_glycosidase-like_sf"/>
</dbReference>
<dbReference type="GO" id="GO:0016787">
    <property type="term" value="F:hydrolase activity"/>
    <property type="evidence" value="ECO:0007669"/>
    <property type="project" value="UniProtKB-KW"/>
</dbReference>
<dbReference type="AlphaFoldDB" id="A0A1U9K445"/>
<dbReference type="KEGG" id="ntr:B0W44_02540"/>
<evidence type="ECO:0000313" key="2">
    <source>
        <dbReference type="Proteomes" id="UP000188603"/>
    </source>
</evidence>
<dbReference type="GO" id="GO:0005975">
    <property type="term" value="P:carbohydrate metabolic process"/>
    <property type="evidence" value="ECO:0007669"/>
    <property type="project" value="InterPro"/>
</dbReference>
<dbReference type="SUPFAM" id="SSF48208">
    <property type="entry name" value="Six-hairpin glycosidases"/>
    <property type="match status" value="1"/>
</dbReference>
<reference evidence="1 2" key="1">
    <citation type="journal article" date="2015" name="Int. J. Syst. Evol. Microbiol.">
        <title>Novibacillus thermophilus gen. nov., sp. nov., a Gram-staining-negative and moderately thermophilic member of the family Thermoactinomycetaceae.</title>
        <authorList>
            <person name="Yang G."/>
            <person name="Chen J."/>
            <person name="Zhou S."/>
        </authorList>
    </citation>
    <scope>NUCLEOTIDE SEQUENCE [LARGE SCALE GENOMIC DNA]</scope>
    <source>
        <strain evidence="1 2">SG-1</strain>
    </source>
</reference>
<name>A0A1U9K445_9BACL</name>
<dbReference type="EMBL" id="CP019699">
    <property type="protein sequence ID" value="AQS54812.1"/>
    <property type="molecule type" value="Genomic_DNA"/>
</dbReference>
<evidence type="ECO:0000313" key="1">
    <source>
        <dbReference type="EMBL" id="AQS54812.1"/>
    </source>
</evidence>
<proteinExistence type="predicted"/>
<dbReference type="STRING" id="1471761.B0W44_02540"/>
<keyword evidence="1" id="KW-0378">Hydrolase</keyword>
<dbReference type="InterPro" id="IPR008928">
    <property type="entry name" value="6-hairpin_glycosidase_sf"/>
</dbReference>
<dbReference type="OrthoDB" id="127395at2"/>
<dbReference type="Gene3D" id="1.50.10.10">
    <property type="match status" value="1"/>
</dbReference>
<sequence length="687" mass="78697">MKTAKIDRKQLVERHHPSVAKVDPLSPLSVGNGDFAFTADITGLQTFPTHYGVPLGTQSNWGWHSTGKSDRFSLDDLQMQTLDTYGRGVQYPLYPGNRGEVYHWLRQNPHRIQLGQLAFYLLKENGEQATIADVREVEQELNLWEGCLYSHFKLEGQEVQVVTVCHPEKDEIGVKVTSPLIVREQLGIVLRFPSPPLGSQKWKETIDLNWNECDRHQTVWIKRSGNAASFKRIMDEDEYEVAWGWSEGRLVQTGAHEYTLNPGPCHELTFTVSFALRQPELGCFHEVREASKRHWECFWSTGGAVDFSMSSDRRAVELERRVILSQYLTAIHCGGSLPPQETGFMYSSWFGKFHLEMHWWHAAHFPLWGRGHILEKSLQWYLSILPVAKKLAASQGYEGARWPKMVGPNGRQSPSEIAPVLIWQQPHPIVLAELCYQSNMKKETLRRWKELVFETAEFMASFAVWEQSQNRYVLGPPLIPAQECHNPQESKNPTFELEYWAFGLELAVKWKKRLGEAVPSEWIKVAKAIAHPPQRNGMYLAHENCPLTFEKYNRDHPSMVGAFGMLPGERIDLDVMKRTLSRVHREWRWETAWGWDFPMCAMTAARLGERQQAVDFLLMETPKNTYLPNGHNYQGKHLTAYLPGNGGLLTAVAMMASGWRGSTTDDAPGFPDDGSWVVQWENLQPFL</sequence>
<gene>
    <name evidence="1" type="ORF">B0W44_02540</name>
</gene>
<dbReference type="RefSeq" id="WP_077718633.1">
    <property type="nucleotide sequence ID" value="NZ_CP019699.1"/>
</dbReference>
<protein>
    <submittedName>
        <fullName evidence="1">Glycoside hydrolase family 65</fullName>
    </submittedName>
</protein>
<organism evidence="1 2">
    <name type="scientific">Novibacillus thermophilus</name>
    <dbReference type="NCBI Taxonomy" id="1471761"/>
    <lineage>
        <taxon>Bacteria</taxon>
        <taxon>Bacillati</taxon>
        <taxon>Bacillota</taxon>
        <taxon>Bacilli</taxon>
        <taxon>Bacillales</taxon>
        <taxon>Thermoactinomycetaceae</taxon>
        <taxon>Novibacillus</taxon>
    </lineage>
</organism>
<dbReference type="Proteomes" id="UP000188603">
    <property type="component" value="Chromosome"/>
</dbReference>
<keyword evidence="2" id="KW-1185">Reference proteome</keyword>